<evidence type="ECO:0000256" key="1">
    <source>
        <dbReference type="ARBA" id="ARBA00004141"/>
    </source>
</evidence>
<dbReference type="Proteomes" id="UP000812961">
    <property type="component" value="Unassembled WGS sequence"/>
</dbReference>
<feature type="repeat" description="TPR" evidence="5">
    <location>
        <begin position="491"/>
        <end position="524"/>
    </location>
</feature>
<evidence type="ECO:0000259" key="7">
    <source>
        <dbReference type="Pfam" id="PF04932"/>
    </source>
</evidence>
<evidence type="ECO:0000256" key="5">
    <source>
        <dbReference type="PROSITE-ProRule" id="PRU00339"/>
    </source>
</evidence>
<protein>
    <submittedName>
        <fullName evidence="8">O-antigen ligase family protein</fullName>
    </submittedName>
</protein>
<evidence type="ECO:0000313" key="8">
    <source>
        <dbReference type="EMBL" id="MBW8683881.1"/>
    </source>
</evidence>
<organism evidence="8 9">
    <name type="scientific">Chitinophaga rhizophila</name>
    <dbReference type="NCBI Taxonomy" id="2866212"/>
    <lineage>
        <taxon>Bacteria</taxon>
        <taxon>Pseudomonadati</taxon>
        <taxon>Bacteroidota</taxon>
        <taxon>Chitinophagia</taxon>
        <taxon>Chitinophagales</taxon>
        <taxon>Chitinophagaceae</taxon>
        <taxon>Chitinophaga</taxon>
    </lineage>
</organism>
<dbReference type="PANTHER" id="PTHR37422">
    <property type="entry name" value="TEICHURONIC ACID BIOSYNTHESIS PROTEIN TUAE"/>
    <property type="match status" value="1"/>
</dbReference>
<dbReference type="InterPro" id="IPR007016">
    <property type="entry name" value="O-antigen_ligase-rel_domated"/>
</dbReference>
<evidence type="ECO:0000256" key="3">
    <source>
        <dbReference type="ARBA" id="ARBA00022989"/>
    </source>
</evidence>
<dbReference type="Gene3D" id="1.25.40.10">
    <property type="entry name" value="Tetratricopeptide repeat domain"/>
    <property type="match status" value="1"/>
</dbReference>
<feature type="transmembrane region" description="Helical" evidence="6">
    <location>
        <begin position="228"/>
        <end position="248"/>
    </location>
</feature>
<evidence type="ECO:0000256" key="6">
    <source>
        <dbReference type="SAM" id="Phobius"/>
    </source>
</evidence>
<evidence type="ECO:0000313" key="9">
    <source>
        <dbReference type="Proteomes" id="UP000812961"/>
    </source>
</evidence>
<feature type="domain" description="O-antigen ligase-related" evidence="7">
    <location>
        <begin position="193"/>
        <end position="329"/>
    </location>
</feature>
<dbReference type="InterPro" id="IPR051533">
    <property type="entry name" value="WaaL-like"/>
</dbReference>
<dbReference type="GO" id="GO:0016874">
    <property type="term" value="F:ligase activity"/>
    <property type="evidence" value="ECO:0007669"/>
    <property type="project" value="UniProtKB-KW"/>
</dbReference>
<name>A0ABS7G912_9BACT</name>
<dbReference type="EMBL" id="JAICCF010000001">
    <property type="protein sequence ID" value="MBW8683881.1"/>
    <property type="molecule type" value="Genomic_DNA"/>
</dbReference>
<sequence>MNTLSKIPAYLKRCGIFVFVLLFVLMPLQNDATLQNGVIVSKTFFFTEGIMLLLLIGCVIWLLSDGRVWLSISRIDVVLTLLTIYIILRSDGRTTPRMIELLALYCCYVLLRRSRWRHFLFLLYALSVAGIIQSVYGLLQLYNILPSHSQFRLTGTMFNLGAYAAFIALSAIVSLVLVFYFKEKRYSIIPQLNVVLAVIILPISQNRAAWMAVIVAGVFLYAHLKRKYVHYGLLIVAGVLVLAGGYFLKKDSADGRVLVWKVTSQMISGEPVTGIGYDRFAARYMNHQADYMQSAAPAGEKQLADNVYYAFNDLLQLTAELGIPGGIGILGLILICFSIKGHNNFRYAGQGIIVGYIIIGMFYYPHFILPLKMIGITGLAMLSRLDTSAVYSVRITQMPRLLLVFLIVIFGITGVVMIEQRKVAYQQWRQAELMYQQQRISESLQYYREAVTVLPKDGELLSAAGKAYFLADSLEKAADYLQQSRQYLNNTVIETTLGDISMQQGQYVAAEGYYQKALHMVPNRFYTEYMLLKLYVASNENDKACSKANVILQKQVKVSSTAVQQIQDSARAYYANNKCHR</sequence>
<dbReference type="InterPro" id="IPR011990">
    <property type="entry name" value="TPR-like_helical_dom_sf"/>
</dbReference>
<dbReference type="SUPFAM" id="SSF48452">
    <property type="entry name" value="TPR-like"/>
    <property type="match status" value="1"/>
</dbReference>
<evidence type="ECO:0000256" key="2">
    <source>
        <dbReference type="ARBA" id="ARBA00022692"/>
    </source>
</evidence>
<keyword evidence="9" id="KW-1185">Reference proteome</keyword>
<dbReference type="InterPro" id="IPR019734">
    <property type="entry name" value="TPR_rpt"/>
</dbReference>
<feature type="transmembrane region" description="Helical" evidence="6">
    <location>
        <begin position="401"/>
        <end position="418"/>
    </location>
</feature>
<feature type="transmembrane region" description="Helical" evidence="6">
    <location>
        <begin position="321"/>
        <end position="341"/>
    </location>
</feature>
<feature type="transmembrane region" description="Helical" evidence="6">
    <location>
        <begin position="118"/>
        <end position="142"/>
    </location>
</feature>
<dbReference type="PANTHER" id="PTHR37422:SF13">
    <property type="entry name" value="LIPOPOLYSACCHARIDE BIOSYNTHESIS PROTEIN PA4999-RELATED"/>
    <property type="match status" value="1"/>
</dbReference>
<accession>A0ABS7G912</accession>
<proteinExistence type="predicted"/>
<feature type="transmembrane region" description="Helical" evidence="6">
    <location>
        <begin position="44"/>
        <end position="63"/>
    </location>
</feature>
<reference evidence="8 9" key="1">
    <citation type="submission" date="2021-08" db="EMBL/GenBank/DDBJ databases">
        <title>The genome sequence of Chitinophaga sp. B61.</title>
        <authorList>
            <person name="Zhang X."/>
        </authorList>
    </citation>
    <scope>NUCLEOTIDE SEQUENCE [LARGE SCALE GENOMIC DNA]</scope>
    <source>
        <strain evidence="8 9">B61</strain>
    </source>
</reference>
<keyword evidence="2 6" id="KW-0812">Transmembrane</keyword>
<dbReference type="Pfam" id="PF04932">
    <property type="entry name" value="Wzy_C"/>
    <property type="match status" value="1"/>
</dbReference>
<feature type="transmembrane region" description="Helical" evidence="6">
    <location>
        <begin position="347"/>
        <end position="364"/>
    </location>
</feature>
<evidence type="ECO:0000256" key="4">
    <source>
        <dbReference type="ARBA" id="ARBA00023136"/>
    </source>
</evidence>
<keyword evidence="5" id="KW-0802">TPR repeat</keyword>
<feature type="transmembrane region" description="Helical" evidence="6">
    <location>
        <begin position="193"/>
        <end position="222"/>
    </location>
</feature>
<dbReference type="PROSITE" id="PS50005">
    <property type="entry name" value="TPR"/>
    <property type="match status" value="1"/>
</dbReference>
<gene>
    <name evidence="8" type="ORF">K1Y79_06000</name>
</gene>
<dbReference type="SMART" id="SM00028">
    <property type="entry name" value="TPR"/>
    <property type="match status" value="2"/>
</dbReference>
<feature type="transmembrane region" description="Helical" evidence="6">
    <location>
        <begin position="68"/>
        <end position="88"/>
    </location>
</feature>
<keyword evidence="4 6" id="KW-0472">Membrane</keyword>
<comment type="caution">
    <text evidence="8">The sequence shown here is derived from an EMBL/GenBank/DDBJ whole genome shotgun (WGS) entry which is preliminary data.</text>
</comment>
<keyword evidence="8" id="KW-0436">Ligase</keyword>
<keyword evidence="3 6" id="KW-1133">Transmembrane helix</keyword>
<feature type="transmembrane region" description="Helical" evidence="6">
    <location>
        <begin position="94"/>
        <end position="111"/>
    </location>
</feature>
<comment type="subcellular location">
    <subcellularLocation>
        <location evidence="1">Membrane</location>
        <topology evidence="1">Multi-pass membrane protein</topology>
    </subcellularLocation>
</comment>
<dbReference type="RefSeq" id="WP_220249090.1">
    <property type="nucleotide sequence ID" value="NZ_JAICCF010000001.1"/>
</dbReference>
<feature type="transmembrane region" description="Helical" evidence="6">
    <location>
        <begin position="162"/>
        <end position="181"/>
    </location>
</feature>